<keyword evidence="2" id="KW-1185">Reference proteome</keyword>
<proteinExistence type="predicted"/>
<gene>
    <name evidence="1" type="ORF">L1987_05597</name>
</gene>
<accession>A0ACB9JW37</accession>
<sequence length="149" mass="16684">MGPGTAVDWALLEEWRCVDRGGGGGAWVEEDWPIQVWWMVGVVCLDEFNKEEYGVSGMVGSGHDPSNNELDRPIYKFQHILPSAIQKKETLRNPMLKKEKWDRRTWEEISGEGGDGERGGESGYQRNFFRASLHGGGRGARGVSAMEKV</sequence>
<reference evidence="1 2" key="2">
    <citation type="journal article" date="2022" name="Mol. Ecol. Resour.">
        <title>The genomes of chicory, endive, great burdock and yacon provide insights into Asteraceae paleo-polyploidization history and plant inulin production.</title>
        <authorList>
            <person name="Fan W."/>
            <person name="Wang S."/>
            <person name="Wang H."/>
            <person name="Wang A."/>
            <person name="Jiang F."/>
            <person name="Liu H."/>
            <person name="Zhao H."/>
            <person name="Xu D."/>
            <person name="Zhang Y."/>
        </authorList>
    </citation>
    <scope>NUCLEOTIDE SEQUENCE [LARGE SCALE GENOMIC DNA]</scope>
    <source>
        <strain evidence="2">cv. Yunnan</strain>
        <tissue evidence="1">Leaves</tissue>
    </source>
</reference>
<organism evidence="1 2">
    <name type="scientific">Smallanthus sonchifolius</name>
    <dbReference type="NCBI Taxonomy" id="185202"/>
    <lineage>
        <taxon>Eukaryota</taxon>
        <taxon>Viridiplantae</taxon>
        <taxon>Streptophyta</taxon>
        <taxon>Embryophyta</taxon>
        <taxon>Tracheophyta</taxon>
        <taxon>Spermatophyta</taxon>
        <taxon>Magnoliopsida</taxon>
        <taxon>eudicotyledons</taxon>
        <taxon>Gunneridae</taxon>
        <taxon>Pentapetalae</taxon>
        <taxon>asterids</taxon>
        <taxon>campanulids</taxon>
        <taxon>Asterales</taxon>
        <taxon>Asteraceae</taxon>
        <taxon>Asteroideae</taxon>
        <taxon>Heliantheae alliance</taxon>
        <taxon>Millerieae</taxon>
        <taxon>Smallanthus</taxon>
    </lineage>
</organism>
<dbReference type="Proteomes" id="UP001056120">
    <property type="component" value="Linkage Group LG02"/>
</dbReference>
<evidence type="ECO:0000313" key="2">
    <source>
        <dbReference type="Proteomes" id="UP001056120"/>
    </source>
</evidence>
<evidence type="ECO:0000313" key="1">
    <source>
        <dbReference type="EMBL" id="KAI3824148.1"/>
    </source>
</evidence>
<protein>
    <submittedName>
        <fullName evidence="1">Uncharacterized protein</fullName>
    </submittedName>
</protein>
<comment type="caution">
    <text evidence="1">The sequence shown here is derived from an EMBL/GenBank/DDBJ whole genome shotgun (WGS) entry which is preliminary data.</text>
</comment>
<reference evidence="2" key="1">
    <citation type="journal article" date="2022" name="Mol. Ecol. Resour.">
        <title>The genomes of chicory, endive, great burdock and yacon provide insights into Asteraceae palaeo-polyploidization history and plant inulin production.</title>
        <authorList>
            <person name="Fan W."/>
            <person name="Wang S."/>
            <person name="Wang H."/>
            <person name="Wang A."/>
            <person name="Jiang F."/>
            <person name="Liu H."/>
            <person name="Zhao H."/>
            <person name="Xu D."/>
            <person name="Zhang Y."/>
        </authorList>
    </citation>
    <scope>NUCLEOTIDE SEQUENCE [LARGE SCALE GENOMIC DNA]</scope>
    <source>
        <strain evidence="2">cv. Yunnan</strain>
    </source>
</reference>
<dbReference type="EMBL" id="CM042019">
    <property type="protein sequence ID" value="KAI3824148.1"/>
    <property type="molecule type" value="Genomic_DNA"/>
</dbReference>
<name>A0ACB9JW37_9ASTR</name>